<evidence type="ECO:0000313" key="7">
    <source>
        <dbReference type="Proteomes" id="UP001312908"/>
    </source>
</evidence>
<keyword evidence="5" id="KW-1003">Cell membrane</keyword>
<sequence>MTEFHYAYAFSGLLVGFLVGMTGVGGGSLMTPILILFFRIHPQAAVGTDLLFATMTKSVGTLVHGSQRTVDWSIVRLLASGSIPATLMTLGILHGVGAPSDGVAHFMTHAIGVALLITAPSVLFRREIQRWAQNRGSQLEDRHVTLLTVLLGVALGALVTISSVGAGAIGLAAMIMLYPKRDFARLVGADIAHAVPLTLVAGLGHWWFGAVDLSLLASLLAGSIPGVMLGSLSIDVMPARFQQAVLGVVLLAIGFKLVTS</sequence>
<evidence type="ECO:0000313" key="6">
    <source>
        <dbReference type="EMBL" id="MEE8657820.1"/>
    </source>
</evidence>
<feature type="transmembrane region" description="Helical" evidence="5">
    <location>
        <begin position="240"/>
        <end position="258"/>
    </location>
</feature>
<organism evidence="6 7">
    <name type="scientific">Sorlinia euscelidii</name>
    <dbReference type="NCBI Taxonomy" id="3081148"/>
    <lineage>
        <taxon>Bacteria</taxon>
        <taxon>Pseudomonadati</taxon>
        <taxon>Pseudomonadota</taxon>
        <taxon>Alphaproteobacteria</taxon>
        <taxon>Acetobacterales</taxon>
        <taxon>Acetobacteraceae</taxon>
        <taxon>Sorlinia</taxon>
    </lineage>
</organism>
<evidence type="ECO:0000256" key="1">
    <source>
        <dbReference type="ARBA" id="ARBA00004141"/>
    </source>
</evidence>
<feature type="transmembrane region" description="Helical" evidence="5">
    <location>
        <begin position="215"/>
        <end position="234"/>
    </location>
</feature>
<keyword evidence="7" id="KW-1185">Reference proteome</keyword>
<dbReference type="RefSeq" id="WP_394818804.1">
    <property type="nucleotide sequence ID" value="NZ_JAWJZY010000001.1"/>
</dbReference>
<evidence type="ECO:0000256" key="2">
    <source>
        <dbReference type="ARBA" id="ARBA00022692"/>
    </source>
</evidence>
<feature type="transmembrane region" description="Helical" evidence="5">
    <location>
        <begin position="144"/>
        <end position="177"/>
    </location>
</feature>
<feature type="transmembrane region" description="Helical" evidence="5">
    <location>
        <begin position="103"/>
        <end position="124"/>
    </location>
</feature>
<proteinExistence type="inferred from homology"/>
<dbReference type="InterPro" id="IPR002781">
    <property type="entry name" value="TM_pro_TauE-like"/>
</dbReference>
<comment type="caution">
    <text evidence="6">The sequence shown here is derived from an EMBL/GenBank/DDBJ whole genome shotgun (WGS) entry which is preliminary data.</text>
</comment>
<dbReference type="InterPro" id="IPR051598">
    <property type="entry name" value="TSUP/Inactive_protease-like"/>
</dbReference>
<keyword evidence="3 5" id="KW-1133">Transmembrane helix</keyword>
<reference evidence="6 7" key="1">
    <citation type="submission" date="2023-10" db="EMBL/GenBank/DDBJ databases">
        <title>Sorlinia euscelidii gen. nov., sp. nov., an acetic acid bacteria isolated from the gut of Euscelidius variegatus emitter.</title>
        <authorList>
            <person name="Michoud G."/>
            <person name="Marasco R."/>
            <person name="Seferji K."/>
            <person name="Gonella E."/>
            <person name="Garuglieri E."/>
            <person name="Alma A."/>
            <person name="Mapelli F."/>
            <person name="Borin S."/>
            <person name="Daffonchio D."/>
            <person name="Crotti E."/>
        </authorList>
    </citation>
    <scope>NUCLEOTIDE SEQUENCE [LARGE SCALE GENOMIC DNA]</scope>
    <source>
        <strain evidence="6 7">EV16P</strain>
    </source>
</reference>
<dbReference type="PANTHER" id="PTHR43701">
    <property type="entry name" value="MEMBRANE TRANSPORTER PROTEIN MJ0441-RELATED"/>
    <property type="match status" value="1"/>
</dbReference>
<protein>
    <recommendedName>
        <fullName evidence="5">Probable membrane transporter protein</fullName>
    </recommendedName>
</protein>
<dbReference type="Pfam" id="PF01925">
    <property type="entry name" value="TauE"/>
    <property type="match status" value="1"/>
</dbReference>
<evidence type="ECO:0000256" key="5">
    <source>
        <dbReference type="RuleBase" id="RU363041"/>
    </source>
</evidence>
<keyword evidence="2 5" id="KW-0812">Transmembrane</keyword>
<feature type="transmembrane region" description="Helical" evidence="5">
    <location>
        <begin position="183"/>
        <end position="208"/>
    </location>
</feature>
<gene>
    <name evidence="6" type="ORF">DOFOFD_02170</name>
</gene>
<accession>A0ABU7U062</accession>
<feature type="transmembrane region" description="Helical" evidence="5">
    <location>
        <begin position="6"/>
        <end position="38"/>
    </location>
</feature>
<feature type="transmembrane region" description="Helical" evidence="5">
    <location>
        <begin position="77"/>
        <end position="97"/>
    </location>
</feature>
<dbReference type="Proteomes" id="UP001312908">
    <property type="component" value="Unassembled WGS sequence"/>
</dbReference>
<comment type="subcellular location">
    <subcellularLocation>
        <location evidence="5">Cell membrane</location>
        <topology evidence="5">Multi-pass membrane protein</topology>
    </subcellularLocation>
    <subcellularLocation>
        <location evidence="1">Membrane</location>
        <topology evidence="1">Multi-pass membrane protein</topology>
    </subcellularLocation>
</comment>
<name>A0ABU7U062_9PROT</name>
<comment type="similarity">
    <text evidence="5">Belongs to the 4-toluene sulfonate uptake permease (TSUP) (TC 2.A.102) family.</text>
</comment>
<evidence type="ECO:0000256" key="4">
    <source>
        <dbReference type="ARBA" id="ARBA00023136"/>
    </source>
</evidence>
<dbReference type="EMBL" id="JAWJZY010000001">
    <property type="protein sequence ID" value="MEE8657820.1"/>
    <property type="molecule type" value="Genomic_DNA"/>
</dbReference>
<keyword evidence="4 5" id="KW-0472">Membrane</keyword>
<dbReference type="PANTHER" id="PTHR43701:SF2">
    <property type="entry name" value="MEMBRANE TRANSPORTER PROTEIN YJNA-RELATED"/>
    <property type="match status" value="1"/>
</dbReference>
<evidence type="ECO:0000256" key="3">
    <source>
        <dbReference type="ARBA" id="ARBA00022989"/>
    </source>
</evidence>